<organism evidence="2 3">
    <name type="scientific">Taibaiella chishuiensis</name>
    <dbReference type="NCBI Taxonomy" id="1434707"/>
    <lineage>
        <taxon>Bacteria</taxon>
        <taxon>Pseudomonadati</taxon>
        <taxon>Bacteroidota</taxon>
        <taxon>Chitinophagia</taxon>
        <taxon>Chitinophagales</taxon>
        <taxon>Chitinophagaceae</taxon>
        <taxon>Taibaiella</taxon>
    </lineage>
</organism>
<dbReference type="RefSeq" id="WP_106524371.1">
    <property type="nucleotide sequence ID" value="NZ_PYGD01000009.1"/>
</dbReference>
<reference evidence="2 3" key="1">
    <citation type="submission" date="2018-03" db="EMBL/GenBank/DDBJ databases">
        <title>Genomic Encyclopedia of Type Strains, Phase III (KMG-III): the genomes of soil and plant-associated and newly described type strains.</title>
        <authorList>
            <person name="Whitman W."/>
        </authorList>
    </citation>
    <scope>NUCLEOTIDE SEQUENCE [LARGE SCALE GENOMIC DNA]</scope>
    <source>
        <strain evidence="2 3">CGMCC 1.12700</strain>
    </source>
</reference>
<keyword evidence="3" id="KW-1185">Reference proteome</keyword>
<evidence type="ECO:0000313" key="3">
    <source>
        <dbReference type="Proteomes" id="UP000240572"/>
    </source>
</evidence>
<evidence type="ECO:0000256" key="1">
    <source>
        <dbReference type="SAM" id="SignalP"/>
    </source>
</evidence>
<feature type="signal peptide" evidence="1">
    <location>
        <begin position="1"/>
        <end position="22"/>
    </location>
</feature>
<sequence>MKFLRTVFILACLMGTAQAVMAQYPHIARERRGLAAQVTFTVKNSGGTASSYTYNWLAAPETRIFYITSPTTFEVSAVATGVGTMNFLVSKSSVDAVAGSYYQTAPSTGGRKLYIKNTNPSSPGTNNYTFYLDY</sequence>
<name>A0A2P8CYI3_9BACT</name>
<feature type="chain" id="PRO_5015200729" evidence="1">
    <location>
        <begin position="23"/>
        <end position="134"/>
    </location>
</feature>
<protein>
    <submittedName>
        <fullName evidence="2">Uncharacterized protein</fullName>
    </submittedName>
</protein>
<gene>
    <name evidence="2" type="ORF">B0I18_10928</name>
</gene>
<evidence type="ECO:0000313" key="2">
    <source>
        <dbReference type="EMBL" id="PSK90023.1"/>
    </source>
</evidence>
<dbReference type="Proteomes" id="UP000240572">
    <property type="component" value="Unassembled WGS sequence"/>
</dbReference>
<dbReference type="EMBL" id="PYGD01000009">
    <property type="protein sequence ID" value="PSK90023.1"/>
    <property type="molecule type" value="Genomic_DNA"/>
</dbReference>
<proteinExistence type="predicted"/>
<accession>A0A2P8CYI3</accession>
<dbReference type="AlphaFoldDB" id="A0A2P8CYI3"/>
<dbReference type="OrthoDB" id="9888623at2"/>
<comment type="caution">
    <text evidence="2">The sequence shown here is derived from an EMBL/GenBank/DDBJ whole genome shotgun (WGS) entry which is preliminary data.</text>
</comment>
<keyword evidence="1" id="KW-0732">Signal</keyword>